<name>A0A0Q9XZX6_9BACI</name>
<evidence type="ECO:0000313" key="3">
    <source>
        <dbReference type="Proteomes" id="UP000053881"/>
    </source>
</evidence>
<proteinExistence type="predicted"/>
<keyword evidence="1" id="KW-0812">Transmembrane</keyword>
<reference evidence="2 3" key="1">
    <citation type="submission" date="2015-06" db="EMBL/GenBank/DDBJ databases">
        <title>Genome sequencing project of Bacillus galactosidilyticus PL133.</title>
        <authorList>
            <person name="Gaiero J."/>
            <person name="Nicol R."/>
            <person name="Habash M."/>
        </authorList>
    </citation>
    <scope>NUCLEOTIDE SEQUENCE [LARGE SCALE GENOMIC DNA]</scope>
    <source>
        <strain evidence="2 3">PL133</strain>
    </source>
</reference>
<sequence>MFKTLFLKEMKDVLRDKRSVTLLIIFPFVMMAALTIFYDKLLVFLVVILSLHLRWKKMLQLN</sequence>
<dbReference type="Proteomes" id="UP000053881">
    <property type="component" value="Unassembled WGS sequence"/>
</dbReference>
<keyword evidence="1" id="KW-1133">Transmembrane helix</keyword>
<evidence type="ECO:0000256" key="1">
    <source>
        <dbReference type="SAM" id="Phobius"/>
    </source>
</evidence>
<evidence type="ECO:0000313" key="2">
    <source>
        <dbReference type="EMBL" id="KRG13081.1"/>
    </source>
</evidence>
<accession>A0A0Q9XZX6</accession>
<organism evidence="2 3">
    <name type="scientific">Lederbergia galactosidilytica</name>
    <dbReference type="NCBI Taxonomy" id="217031"/>
    <lineage>
        <taxon>Bacteria</taxon>
        <taxon>Bacillati</taxon>
        <taxon>Bacillota</taxon>
        <taxon>Bacilli</taxon>
        <taxon>Bacillales</taxon>
        <taxon>Bacillaceae</taxon>
        <taxon>Lederbergia</taxon>
    </lineage>
</organism>
<protein>
    <submittedName>
        <fullName evidence="2">Uncharacterized protein</fullName>
    </submittedName>
</protein>
<feature type="transmembrane region" description="Helical" evidence="1">
    <location>
        <begin position="20"/>
        <end position="53"/>
    </location>
</feature>
<keyword evidence="1" id="KW-0472">Membrane</keyword>
<gene>
    <name evidence="2" type="ORF">ACA29_09720</name>
</gene>
<dbReference type="EMBL" id="LGPB01000081">
    <property type="protein sequence ID" value="KRG13081.1"/>
    <property type="molecule type" value="Genomic_DNA"/>
</dbReference>
<comment type="caution">
    <text evidence="2">The sequence shown here is derived from an EMBL/GenBank/DDBJ whole genome shotgun (WGS) entry which is preliminary data.</text>
</comment>
<dbReference type="AlphaFoldDB" id="A0A0Q9XZX6"/>